<reference evidence="1" key="1">
    <citation type="submission" date="2021-02" db="EMBL/GenBank/DDBJ databases">
        <authorList>
            <person name="Dougan E. K."/>
            <person name="Rhodes N."/>
            <person name="Thang M."/>
            <person name="Chan C."/>
        </authorList>
    </citation>
    <scope>NUCLEOTIDE SEQUENCE</scope>
</reference>
<proteinExistence type="predicted"/>
<dbReference type="AlphaFoldDB" id="A0A812RM13"/>
<dbReference type="EMBL" id="CAJNJA010019620">
    <property type="protein sequence ID" value="CAE7447975.1"/>
    <property type="molecule type" value="Genomic_DNA"/>
</dbReference>
<gene>
    <name evidence="1" type="ORF">SNEC2469_LOCUS12383</name>
</gene>
<dbReference type="OrthoDB" id="10359607at2759"/>
<sequence length="181" mass="19521">MTAFPENVIVWTSACGALSAVAQHGVDTTVTEEHLFNCLQAATKALTLAKSQENGWNQQASYLREEGVKLLAAVCCAAPNVGCWLRQNSETMEAQLGETMEIAVSIVAKDKEQRFTEEALRNNLMALVYVVGPEAAIVKSLRQWGARANVVGACSDVVAETMRRQHASICEEPGPSLISQA</sequence>
<keyword evidence="2" id="KW-1185">Reference proteome</keyword>
<name>A0A812RM13_9DINO</name>
<protein>
    <submittedName>
        <fullName evidence="1">Uncharacterized protein</fullName>
    </submittedName>
</protein>
<evidence type="ECO:0000313" key="2">
    <source>
        <dbReference type="Proteomes" id="UP000601435"/>
    </source>
</evidence>
<feature type="non-terminal residue" evidence="1">
    <location>
        <position position="1"/>
    </location>
</feature>
<accession>A0A812RM13</accession>
<organism evidence="1 2">
    <name type="scientific">Symbiodinium necroappetens</name>
    <dbReference type="NCBI Taxonomy" id="1628268"/>
    <lineage>
        <taxon>Eukaryota</taxon>
        <taxon>Sar</taxon>
        <taxon>Alveolata</taxon>
        <taxon>Dinophyceae</taxon>
        <taxon>Suessiales</taxon>
        <taxon>Symbiodiniaceae</taxon>
        <taxon>Symbiodinium</taxon>
    </lineage>
</organism>
<evidence type="ECO:0000313" key="1">
    <source>
        <dbReference type="EMBL" id="CAE7447975.1"/>
    </source>
</evidence>
<comment type="caution">
    <text evidence="1">The sequence shown here is derived from an EMBL/GenBank/DDBJ whole genome shotgun (WGS) entry which is preliminary data.</text>
</comment>
<feature type="non-terminal residue" evidence="1">
    <location>
        <position position="181"/>
    </location>
</feature>
<dbReference type="Proteomes" id="UP000601435">
    <property type="component" value="Unassembled WGS sequence"/>
</dbReference>